<evidence type="ECO:0000313" key="1">
    <source>
        <dbReference type="EMBL" id="AKR17314.1"/>
    </source>
</evidence>
<protein>
    <submittedName>
        <fullName evidence="1">VP80</fullName>
    </submittedName>
</protein>
<organism evidence="1 2">
    <name type="scientific">Urbanus proteus nucleopolyhedrovirus</name>
    <dbReference type="NCBI Taxonomy" id="1675866"/>
    <lineage>
        <taxon>Viruses</taxon>
        <taxon>Viruses incertae sedis</taxon>
        <taxon>Naldaviricetes</taxon>
        <taxon>Lefavirales</taxon>
        <taxon>Baculoviridae</taxon>
        <taxon>Alphabaculovirus</taxon>
        <taxon>Alphabaculovirus urprotei</taxon>
    </lineage>
</organism>
<dbReference type="Proteomes" id="UP000201861">
    <property type="component" value="Segment"/>
</dbReference>
<dbReference type="GeneID" id="27429880"/>
<dbReference type="OrthoDB" id="2748at10239"/>
<name>A0A162GU16_9ABAC</name>
<accession>A0A162GU16</accession>
<dbReference type="RefSeq" id="YP_009250070.1">
    <property type="nucleotide sequence ID" value="NC_029997.2"/>
</dbReference>
<evidence type="ECO:0000313" key="2">
    <source>
        <dbReference type="Proteomes" id="UP000201861"/>
    </source>
</evidence>
<proteinExistence type="predicted"/>
<dbReference type="EMBL" id="KR011717">
    <property type="protein sequence ID" value="AKR17314.1"/>
    <property type="molecule type" value="Genomic_DNA"/>
</dbReference>
<keyword evidence="2" id="KW-1185">Reference proteome</keyword>
<sequence length="435" mass="50349">MTTNYNNTLFELQKNYLEIKRNYAFMLYKDIYQSKNMPITNTFVEDITNADTDARIDNILNQLNVLQPKLSTIDETQTNKPNETQNIIKENTFNPLQITQQSFDPLVDAFAPLQQTSPSFEQSESVQQTNETVQQMDIENNLLTGYDLSNSLLSPAINVYSTTDDDENVIERSTLTRKKRKIKRHNNQTESKNRNVETDAYSGRVTKTTELSQNVNYNTQIDGGDVSPNTDAFNSYASKIQDELFHYTVPMFFNQINTLVEPFDQKLIDCPTESLRYPVSSTMFSAHNKDKIKSFNITNVSNKINLYYFLQPLTCYHSTAQDETISAWFIMQSSNYFLTSAKHFYDTLARFNNDYHLTIFAIVYNFLYHYKQFISKHIYSSVSPYSEYPNTKLLDILTSYSNSVLRAWSKIYVPRSSIVVTQNTMPLIQLINGTL</sequence>
<gene>
    <name evidence="1" type="primary">vp80</name>
</gene>
<dbReference type="KEGG" id="vg:27429880"/>
<reference evidence="1" key="1">
    <citation type="submission" date="2017-04" db="EMBL/GenBank/DDBJ databases">
        <title>Complete genome sequence of Urbanus proteus nucleopolyhedrovirus (UrprNPV).</title>
        <authorList>
            <person name="Santos E.R."/>
            <person name="Melo F.L."/>
            <person name="Sosa-Gomez D.R."/>
            <person name="Ribeiro B.M."/>
            <person name="Ardisson-Araujo D.M.P."/>
        </authorList>
    </citation>
    <scope>NUCLEOTIDE SEQUENCE [LARGE SCALE GENOMIC DNA]</scope>
    <source>
        <strain evidence="1">Southern Brazil</strain>
    </source>
</reference>